<organism evidence="1 2">
    <name type="scientific">Avena sativa</name>
    <name type="common">Oat</name>
    <dbReference type="NCBI Taxonomy" id="4498"/>
    <lineage>
        <taxon>Eukaryota</taxon>
        <taxon>Viridiplantae</taxon>
        <taxon>Streptophyta</taxon>
        <taxon>Embryophyta</taxon>
        <taxon>Tracheophyta</taxon>
        <taxon>Spermatophyta</taxon>
        <taxon>Magnoliopsida</taxon>
        <taxon>Liliopsida</taxon>
        <taxon>Poales</taxon>
        <taxon>Poaceae</taxon>
        <taxon>BOP clade</taxon>
        <taxon>Pooideae</taxon>
        <taxon>Poodae</taxon>
        <taxon>Poeae</taxon>
        <taxon>Poeae Chloroplast Group 1 (Aveneae type)</taxon>
        <taxon>Aveninae</taxon>
        <taxon>Avena</taxon>
    </lineage>
</organism>
<dbReference type="Proteomes" id="UP001732700">
    <property type="component" value="Chromosome 2A"/>
</dbReference>
<name>A0ACD5UH62_AVESA</name>
<accession>A0ACD5UH62</accession>
<protein>
    <submittedName>
        <fullName evidence="1">Uncharacterized protein</fullName>
    </submittedName>
</protein>
<dbReference type="EnsemblPlants" id="AVESA.00010b.r2.2AG0250880.1">
    <property type="protein sequence ID" value="AVESA.00010b.r2.2AG0250880.1.CDS"/>
    <property type="gene ID" value="AVESA.00010b.r2.2AG0250880"/>
</dbReference>
<sequence length="393" mass="43956">MPPPEPAPTLPVELLEQIFLRLPPDEPAWLVRASLASKFWLGLLTGTRFQGLYREFHGAPPMLGFLYNWPLEYAPEEEDTAPHFVSTTKFGAHNLNWEDYNVLDCRHGRVLLFHVNWSSGEGKLIVWNPITGSRKEVGAPDVFCSIWAAVLCPVTDCDHRACHEGPFRVVFVGLDKVGGGYLAYDGVSSPETDGIEWGETSHGFDHLLDNGDVQPLPPVLVDDALHFMLVHDDDHVGVLKYDLLSTELSLIDAPLAETDDARDVILMAMEGGSLGFAHVDGLTFNLWSRQMGNSDGAVAWTQRIVINLGELLPIRNPEKRLRLIGSVEGCDIVFVTTDLGIYEINLKSLQQKKIWKREKYSVLFPYMSFYSPQGTEHVDKNNLEMAKCKVGRS</sequence>
<evidence type="ECO:0000313" key="1">
    <source>
        <dbReference type="EnsemblPlants" id="AVESA.00010b.r2.2AG0250880.1.CDS"/>
    </source>
</evidence>
<evidence type="ECO:0000313" key="2">
    <source>
        <dbReference type="Proteomes" id="UP001732700"/>
    </source>
</evidence>
<proteinExistence type="predicted"/>
<keyword evidence="2" id="KW-1185">Reference proteome</keyword>
<reference evidence="1" key="2">
    <citation type="submission" date="2025-09" db="UniProtKB">
        <authorList>
            <consortium name="EnsemblPlants"/>
        </authorList>
    </citation>
    <scope>IDENTIFICATION</scope>
</reference>
<reference evidence="1" key="1">
    <citation type="submission" date="2021-05" db="EMBL/GenBank/DDBJ databases">
        <authorList>
            <person name="Scholz U."/>
            <person name="Mascher M."/>
            <person name="Fiebig A."/>
        </authorList>
    </citation>
    <scope>NUCLEOTIDE SEQUENCE [LARGE SCALE GENOMIC DNA]</scope>
</reference>